<dbReference type="AlphaFoldDB" id="A0A133XN12"/>
<accession>A0A133XN12</accession>
<proteinExistence type="predicted"/>
<protein>
    <recommendedName>
        <fullName evidence="1">Amine oxidase domain-containing protein</fullName>
    </recommendedName>
</protein>
<dbReference type="SUPFAM" id="SSF51905">
    <property type="entry name" value="FAD/NAD(P)-binding domain"/>
    <property type="match status" value="1"/>
</dbReference>
<dbReference type="PANTHER" id="PTHR42923">
    <property type="entry name" value="PROTOPORPHYRINOGEN OXIDASE"/>
    <property type="match status" value="1"/>
</dbReference>
<evidence type="ECO:0000313" key="3">
    <source>
        <dbReference type="Proteomes" id="UP000070186"/>
    </source>
</evidence>
<evidence type="ECO:0000259" key="1">
    <source>
        <dbReference type="Pfam" id="PF01593"/>
    </source>
</evidence>
<reference evidence="2 3" key="1">
    <citation type="submission" date="2015-12" db="EMBL/GenBank/DDBJ databases">
        <title>Nitrous oxide reduction kinetics distinguish bacteria harboring typical versus atypical NosZ.</title>
        <authorList>
            <person name="Yoon S."/>
            <person name="Nissen S."/>
            <person name="Park D."/>
            <person name="Sanford R.A."/>
            <person name="Loeffler F.E."/>
        </authorList>
    </citation>
    <scope>NUCLEOTIDE SEQUENCE [LARGE SCALE GENOMIC DNA]</scope>
    <source>
        <strain evidence="2 3">ATCC BAA-841</strain>
    </source>
</reference>
<keyword evidence="3" id="KW-1185">Reference proteome</keyword>
<sequence length="417" mass="45483">MPEQRTTVAVIGGGWAGLAAAVELTAAGIDTTLFEAGRVLGGRARTVSIDGRKLDNGQHILLGAYRETLALMRRLGADPERLFERRSLQVIEPDGFHLALPRWPAPLNVAWGLLTTKGVGLREKLATAWWMEGIKAKKFQLDNDTTVAAWLDAAGQTGRLRRHLWEPLCLAALNTPAEQASAQLFANVLRDSLGSARRADTDLLLPRVDFGQLLAEPARDWLLAHGAEIRTGTRIEELAAGEHGVDIDGCRFDGTIIATAAQHATKLWPALTARYDYEPIATVYLQFGAKTGLPFPLINLARKHGQWVVDRGNGLLACVLSGHGAWESLDDRALAEALERELGLGEKASWQKVIREKRATLSARPGLLRPGCSTAHSRVFLAGDYTWADYPATLEGAVRSGLRAARRIIDRELAPAW</sequence>
<dbReference type="NCBIfam" id="TIGR03467">
    <property type="entry name" value="HpnE"/>
    <property type="match status" value="1"/>
</dbReference>
<name>A0A133XN12_9RHOO</name>
<dbReference type="PANTHER" id="PTHR42923:SF47">
    <property type="entry name" value="BLR3003 PROTEIN"/>
    <property type="match status" value="1"/>
</dbReference>
<gene>
    <name evidence="2" type="ORF">AT959_01125</name>
</gene>
<dbReference type="InterPro" id="IPR036188">
    <property type="entry name" value="FAD/NAD-bd_sf"/>
</dbReference>
<dbReference type="GO" id="GO:0016491">
    <property type="term" value="F:oxidoreductase activity"/>
    <property type="evidence" value="ECO:0007669"/>
    <property type="project" value="InterPro"/>
</dbReference>
<comment type="caution">
    <text evidence="2">The sequence shown here is derived from an EMBL/GenBank/DDBJ whole genome shotgun (WGS) entry which is preliminary data.</text>
</comment>
<dbReference type="Gene3D" id="3.50.50.60">
    <property type="entry name" value="FAD/NAD(P)-binding domain"/>
    <property type="match status" value="1"/>
</dbReference>
<dbReference type="EMBL" id="LODL01000005">
    <property type="protein sequence ID" value="KXB32333.1"/>
    <property type="molecule type" value="Genomic_DNA"/>
</dbReference>
<feature type="domain" description="Amine oxidase" evidence="1">
    <location>
        <begin position="16"/>
        <end position="409"/>
    </location>
</feature>
<dbReference type="PRINTS" id="PR00420">
    <property type="entry name" value="RNGMNOXGNASE"/>
</dbReference>
<dbReference type="RefSeq" id="WP_066879686.1">
    <property type="nucleotide sequence ID" value="NZ_LODL01000005.1"/>
</dbReference>
<dbReference type="InterPro" id="IPR002937">
    <property type="entry name" value="Amino_oxidase"/>
</dbReference>
<evidence type="ECO:0000313" key="2">
    <source>
        <dbReference type="EMBL" id="KXB32333.1"/>
    </source>
</evidence>
<dbReference type="STRING" id="281362.AT959_01125"/>
<dbReference type="Pfam" id="PF01593">
    <property type="entry name" value="Amino_oxidase"/>
    <property type="match status" value="1"/>
</dbReference>
<dbReference type="InterPro" id="IPR050464">
    <property type="entry name" value="Zeta_carotene_desat/Oxidored"/>
</dbReference>
<organism evidence="2 3">
    <name type="scientific">Dechloromonas denitrificans</name>
    <dbReference type="NCBI Taxonomy" id="281362"/>
    <lineage>
        <taxon>Bacteria</taxon>
        <taxon>Pseudomonadati</taxon>
        <taxon>Pseudomonadota</taxon>
        <taxon>Betaproteobacteria</taxon>
        <taxon>Rhodocyclales</taxon>
        <taxon>Azonexaceae</taxon>
        <taxon>Dechloromonas</taxon>
    </lineage>
</organism>
<dbReference type="Proteomes" id="UP000070186">
    <property type="component" value="Unassembled WGS sequence"/>
</dbReference>
<dbReference type="InterPro" id="IPR017830">
    <property type="entry name" value="SQase_HpnE"/>
</dbReference>